<dbReference type="EMBL" id="KQ964247">
    <property type="protein sequence ID" value="KXJ94548.1"/>
    <property type="molecule type" value="Genomic_DNA"/>
</dbReference>
<dbReference type="InParanoid" id="A0A136JBW3"/>
<feature type="non-terminal residue" evidence="1">
    <location>
        <position position="107"/>
    </location>
</feature>
<protein>
    <submittedName>
        <fullName evidence="1">Uncharacterized protein</fullName>
    </submittedName>
</protein>
<accession>A0A136JBW3</accession>
<evidence type="ECO:0000313" key="1">
    <source>
        <dbReference type="EMBL" id="KXJ94548.1"/>
    </source>
</evidence>
<organism evidence="1 2">
    <name type="scientific">Microdochium bolleyi</name>
    <dbReference type="NCBI Taxonomy" id="196109"/>
    <lineage>
        <taxon>Eukaryota</taxon>
        <taxon>Fungi</taxon>
        <taxon>Dikarya</taxon>
        <taxon>Ascomycota</taxon>
        <taxon>Pezizomycotina</taxon>
        <taxon>Sordariomycetes</taxon>
        <taxon>Xylariomycetidae</taxon>
        <taxon>Xylariales</taxon>
        <taxon>Microdochiaceae</taxon>
        <taxon>Microdochium</taxon>
    </lineage>
</organism>
<keyword evidence="2" id="KW-1185">Reference proteome</keyword>
<sequence length="107" mass="11551">MTGCSLRGPRARQGPVRHASFVLSQEARPGQTPCLVIAFAAAAPASAACNPVVDYNNGRFSVPSGPGVAHPTSIPVWRKEWFLARAKALFSDHAAHTWDELQTRPLF</sequence>
<evidence type="ECO:0000313" key="2">
    <source>
        <dbReference type="Proteomes" id="UP000070501"/>
    </source>
</evidence>
<dbReference type="Proteomes" id="UP000070501">
    <property type="component" value="Unassembled WGS sequence"/>
</dbReference>
<proteinExistence type="predicted"/>
<gene>
    <name evidence="1" type="ORF">Micbo1qcDRAFT_159740</name>
</gene>
<reference evidence="2" key="1">
    <citation type="submission" date="2016-02" db="EMBL/GenBank/DDBJ databases">
        <title>Draft genome sequence of Microdochium bolleyi, a fungal endophyte of beachgrass.</title>
        <authorList>
            <consortium name="DOE Joint Genome Institute"/>
            <person name="David A.S."/>
            <person name="May G."/>
            <person name="Haridas S."/>
            <person name="Lim J."/>
            <person name="Wang M."/>
            <person name="Labutti K."/>
            <person name="Lipzen A."/>
            <person name="Barry K."/>
            <person name="Grigoriev I.V."/>
        </authorList>
    </citation>
    <scope>NUCLEOTIDE SEQUENCE [LARGE SCALE GENOMIC DNA]</scope>
    <source>
        <strain evidence="2">J235TASD1</strain>
    </source>
</reference>
<name>A0A136JBW3_9PEZI</name>
<dbReference type="AlphaFoldDB" id="A0A136JBW3"/>